<dbReference type="NCBIfam" id="TIGR00778">
    <property type="entry name" value="ahpD_dom"/>
    <property type="match status" value="1"/>
</dbReference>
<proteinExistence type="predicted"/>
<dbReference type="PANTHER" id="PTHR35446">
    <property type="entry name" value="SI:CH211-175M2.5"/>
    <property type="match status" value="1"/>
</dbReference>
<evidence type="ECO:0000313" key="3">
    <source>
        <dbReference type="Proteomes" id="UP000628448"/>
    </source>
</evidence>
<dbReference type="NCBIfam" id="TIGR01926">
    <property type="entry name" value="peroxid_rel"/>
    <property type="match status" value="1"/>
</dbReference>
<protein>
    <submittedName>
        <fullName evidence="2">Peroxidase-related enzyme</fullName>
    </submittedName>
</protein>
<organism evidence="2 3">
    <name type="scientific">Panacibacter microcysteis</name>
    <dbReference type="NCBI Taxonomy" id="2793269"/>
    <lineage>
        <taxon>Bacteria</taxon>
        <taxon>Pseudomonadati</taxon>
        <taxon>Bacteroidota</taxon>
        <taxon>Chitinophagia</taxon>
        <taxon>Chitinophagales</taxon>
        <taxon>Chitinophagaceae</taxon>
        <taxon>Panacibacter</taxon>
    </lineage>
</organism>
<dbReference type="InterPro" id="IPR029032">
    <property type="entry name" value="AhpD-like"/>
</dbReference>
<comment type="caution">
    <text evidence="2">The sequence shown here is derived from an EMBL/GenBank/DDBJ whole genome shotgun (WGS) entry which is preliminary data.</text>
</comment>
<dbReference type="PANTHER" id="PTHR35446:SF2">
    <property type="entry name" value="CARBOXYMUCONOLACTONE DECARBOXYLASE-LIKE DOMAIN-CONTAINING PROTEIN"/>
    <property type="match status" value="1"/>
</dbReference>
<sequence>MAHISVPEDVPGIRSLALFSPQTAEPLYMLAQVLLRSASGLLPAERELVATYVSHLNDCTFCRNSHAAAARCLLGQDQHFVDDVLQDMKESAVSNKLKALLSLAGKVRVSGKAVTRGHINAAKVFGATDEEIHDTVLIAATFSMFNRYVDGLNSYTPTDLPAYKEMGERLAVHGYSAPKQ</sequence>
<name>A0A931GW52_9BACT</name>
<keyword evidence="2" id="KW-0575">Peroxidase</keyword>
<dbReference type="GO" id="GO:0051920">
    <property type="term" value="F:peroxiredoxin activity"/>
    <property type="evidence" value="ECO:0007669"/>
    <property type="project" value="InterPro"/>
</dbReference>
<dbReference type="AlphaFoldDB" id="A0A931GW52"/>
<feature type="domain" description="Carboxymuconolactone decarboxylase-like" evidence="1">
    <location>
        <begin position="31"/>
        <end position="71"/>
    </location>
</feature>
<keyword evidence="2" id="KW-0560">Oxidoreductase</keyword>
<dbReference type="SUPFAM" id="SSF69118">
    <property type="entry name" value="AhpD-like"/>
    <property type="match status" value="1"/>
</dbReference>
<dbReference type="InterPro" id="IPR003779">
    <property type="entry name" value="CMD-like"/>
</dbReference>
<evidence type="ECO:0000259" key="1">
    <source>
        <dbReference type="Pfam" id="PF02627"/>
    </source>
</evidence>
<dbReference type="RefSeq" id="WP_196989894.1">
    <property type="nucleotide sequence ID" value="NZ_JADWYR010000001.1"/>
</dbReference>
<dbReference type="Gene3D" id="1.20.1290.10">
    <property type="entry name" value="AhpD-like"/>
    <property type="match status" value="1"/>
</dbReference>
<dbReference type="InterPro" id="IPR010195">
    <property type="entry name" value="Uncharacterised_peroxidase-rel"/>
</dbReference>
<dbReference type="Pfam" id="PF02627">
    <property type="entry name" value="CMD"/>
    <property type="match status" value="2"/>
</dbReference>
<dbReference type="InterPro" id="IPR004675">
    <property type="entry name" value="AhpD_core"/>
</dbReference>
<accession>A0A931GW52</accession>
<keyword evidence="3" id="KW-1185">Reference proteome</keyword>
<reference evidence="2" key="1">
    <citation type="submission" date="2020-11" db="EMBL/GenBank/DDBJ databases">
        <title>Bacterial whole genome sequence for Panacibacter sp. DH6.</title>
        <authorList>
            <person name="Le V."/>
            <person name="Ko S."/>
            <person name="Ahn C.-Y."/>
            <person name="Oh H.-M."/>
        </authorList>
    </citation>
    <scope>NUCLEOTIDE SEQUENCE</scope>
    <source>
        <strain evidence="2">DH6</strain>
    </source>
</reference>
<gene>
    <name evidence="2" type="ORF">I5907_06450</name>
</gene>
<dbReference type="EMBL" id="JADWYR010000001">
    <property type="protein sequence ID" value="MBG9375868.1"/>
    <property type="molecule type" value="Genomic_DNA"/>
</dbReference>
<feature type="domain" description="Carboxymuconolactone decarboxylase-like" evidence="1">
    <location>
        <begin position="87"/>
        <end position="149"/>
    </location>
</feature>
<dbReference type="Proteomes" id="UP000628448">
    <property type="component" value="Unassembled WGS sequence"/>
</dbReference>
<evidence type="ECO:0000313" key="2">
    <source>
        <dbReference type="EMBL" id="MBG9375868.1"/>
    </source>
</evidence>